<sequence length="173" mass="17796">PAPAAHESTHVSGGADDIDSALAIAAIPRVLNAQDLQFNAGLADHDLSGIFVASNLGTVGENVALGDVLYMKSDGKWWLADADGTATMPGMGLAATGINAESAGSILLKGLFRDDSWGWTLGATDGFLYVHTTGGNPTQTQPSGSGDQVQIVGYVLTTKIIQFDPCPVIVEIA</sequence>
<feature type="non-terminal residue" evidence="1">
    <location>
        <position position="1"/>
    </location>
</feature>
<name>X0UHF9_9ZZZZ</name>
<accession>X0UHF9</accession>
<organism evidence="1">
    <name type="scientific">marine sediment metagenome</name>
    <dbReference type="NCBI Taxonomy" id="412755"/>
    <lineage>
        <taxon>unclassified sequences</taxon>
        <taxon>metagenomes</taxon>
        <taxon>ecological metagenomes</taxon>
    </lineage>
</organism>
<comment type="caution">
    <text evidence="1">The sequence shown here is derived from an EMBL/GenBank/DDBJ whole genome shotgun (WGS) entry which is preliminary data.</text>
</comment>
<evidence type="ECO:0000313" key="1">
    <source>
        <dbReference type="EMBL" id="GAG04995.1"/>
    </source>
</evidence>
<protein>
    <submittedName>
        <fullName evidence="1">Uncharacterized protein</fullName>
    </submittedName>
</protein>
<proteinExistence type="predicted"/>
<dbReference type="EMBL" id="BARS01024191">
    <property type="protein sequence ID" value="GAG04995.1"/>
    <property type="molecule type" value="Genomic_DNA"/>
</dbReference>
<reference evidence="1" key="1">
    <citation type="journal article" date="2014" name="Front. Microbiol.">
        <title>High frequency of phylogenetically diverse reductive dehalogenase-homologous genes in deep subseafloor sedimentary metagenomes.</title>
        <authorList>
            <person name="Kawai M."/>
            <person name="Futagami T."/>
            <person name="Toyoda A."/>
            <person name="Takaki Y."/>
            <person name="Nishi S."/>
            <person name="Hori S."/>
            <person name="Arai W."/>
            <person name="Tsubouchi T."/>
            <person name="Morono Y."/>
            <person name="Uchiyama I."/>
            <person name="Ito T."/>
            <person name="Fujiyama A."/>
            <person name="Inagaki F."/>
            <person name="Takami H."/>
        </authorList>
    </citation>
    <scope>NUCLEOTIDE SEQUENCE</scope>
    <source>
        <strain evidence="1">Expedition CK06-06</strain>
    </source>
</reference>
<dbReference type="AlphaFoldDB" id="X0UHF9"/>
<gene>
    <name evidence="1" type="ORF">S01H1_38426</name>
</gene>